<dbReference type="Proteomes" id="UP000786693">
    <property type="component" value="Unassembled WGS sequence"/>
</dbReference>
<keyword evidence="1" id="KW-0812">Transmembrane</keyword>
<comment type="caution">
    <text evidence="2">The sequence shown here is derived from an EMBL/GenBank/DDBJ whole genome shotgun (WGS) entry which is preliminary data.</text>
</comment>
<keyword evidence="1" id="KW-0472">Membrane</keyword>
<evidence type="ECO:0000256" key="1">
    <source>
        <dbReference type="SAM" id="Phobius"/>
    </source>
</evidence>
<evidence type="ECO:0000313" key="2">
    <source>
        <dbReference type="EMBL" id="GIT96310.1"/>
    </source>
</evidence>
<accession>A0ABQ4NPI8</accession>
<organism evidence="2 3">
    <name type="scientific">Jannaschia pagri</name>
    <dbReference type="NCBI Taxonomy" id="2829797"/>
    <lineage>
        <taxon>Bacteria</taxon>
        <taxon>Pseudomonadati</taxon>
        <taxon>Pseudomonadota</taxon>
        <taxon>Alphaproteobacteria</taxon>
        <taxon>Rhodobacterales</taxon>
        <taxon>Roseobacteraceae</taxon>
        <taxon>Jannaschia</taxon>
    </lineage>
</organism>
<keyword evidence="1" id="KW-1133">Transmembrane helix</keyword>
<dbReference type="RefSeq" id="WP_220749801.1">
    <property type="nucleotide sequence ID" value="NZ_BPFH01000005.1"/>
</dbReference>
<feature type="transmembrane region" description="Helical" evidence="1">
    <location>
        <begin position="31"/>
        <end position="51"/>
    </location>
</feature>
<dbReference type="EMBL" id="BPFH01000005">
    <property type="protein sequence ID" value="GIT96310.1"/>
    <property type="molecule type" value="Genomic_DNA"/>
</dbReference>
<name>A0ABQ4NPI8_9RHOB</name>
<evidence type="ECO:0000313" key="3">
    <source>
        <dbReference type="Proteomes" id="UP000786693"/>
    </source>
</evidence>
<proteinExistence type="predicted"/>
<gene>
    <name evidence="2" type="ORF">JANAI62_29330</name>
</gene>
<feature type="transmembrane region" description="Helical" evidence="1">
    <location>
        <begin position="7"/>
        <end position="25"/>
    </location>
</feature>
<sequence length="70" mass="7651">MPLDRFVLIIVAVIAAAGATIWLAALVSASFAVPFAWIALAPAALAAWIGWRVIADRVRSQEDDHYDRME</sequence>
<protein>
    <submittedName>
        <fullName evidence="2">Uncharacterized protein</fullName>
    </submittedName>
</protein>
<reference evidence="2 3" key="1">
    <citation type="submission" date="2021-05" db="EMBL/GenBank/DDBJ databases">
        <title>Bacteria Genome sequencing.</title>
        <authorList>
            <person name="Takabe Y."/>
            <person name="Nakajima Y."/>
            <person name="Suzuki S."/>
            <person name="Shiozaki T."/>
        </authorList>
    </citation>
    <scope>NUCLEOTIDE SEQUENCE [LARGE SCALE GENOMIC DNA]</scope>
    <source>
        <strain evidence="2 3">AI_62</strain>
    </source>
</reference>
<keyword evidence="3" id="KW-1185">Reference proteome</keyword>